<name>A0ABQ5BM81_9ASTR</name>
<organism evidence="2 3">
    <name type="scientific">Tanacetum coccineum</name>
    <dbReference type="NCBI Taxonomy" id="301880"/>
    <lineage>
        <taxon>Eukaryota</taxon>
        <taxon>Viridiplantae</taxon>
        <taxon>Streptophyta</taxon>
        <taxon>Embryophyta</taxon>
        <taxon>Tracheophyta</taxon>
        <taxon>Spermatophyta</taxon>
        <taxon>Magnoliopsida</taxon>
        <taxon>eudicotyledons</taxon>
        <taxon>Gunneridae</taxon>
        <taxon>Pentapetalae</taxon>
        <taxon>asterids</taxon>
        <taxon>campanulids</taxon>
        <taxon>Asterales</taxon>
        <taxon>Asteraceae</taxon>
        <taxon>Asteroideae</taxon>
        <taxon>Anthemideae</taxon>
        <taxon>Anthemidinae</taxon>
        <taxon>Tanacetum</taxon>
    </lineage>
</organism>
<gene>
    <name evidence="2" type="ORF">Tco_0874657</name>
</gene>
<dbReference type="Proteomes" id="UP001151760">
    <property type="component" value="Unassembled WGS sequence"/>
</dbReference>
<comment type="caution">
    <text evidence="2">The sequence shown here is derived from an EMBL/GenBank/DDBJ whole genome shotgun (WGS) entry which is preliminary data.</text>
</comment>
<reference evidence="2" key="1">
    <citation type="journal article" date="2022" name="Int. J. Mol. Sci.">
        <title>Draft Genome of Tanacetum Coccineum: Genomic Comparison of Closely Related Tanacetum-Family Plants.</title>
        <authorList>
            <person name="Yamashiro T."/>
            <person name="Shiraishi A."/>
            <person name="Nakayama K."/>
            <person name="Satake H."/>
        </authorList>
    </citation>
    <scope>NUCLEOTIDE SEQUENCE</scope>
</reference>
<feature type="region of interest" description="Disordered" evidence="1">
    <location>
        <begin position="237"/>
        <end position="276"/>
    </location>
</feature>
<feature type="compositionally biased region" description="Basic and acidic residues" evidence="1">
    <location>
        <begin position="104"/>
        <end position="113"/>
    </location>
</feature>
<dbReference type="EMBL" id="BQNB010013437">
    <property type="protein sequence ID" value="GJT15951.1"/>
    <property type="molecule type" value="Genomic_DNA"/>
</dbReference>
<sequence length="397" mass="45476">MSNRKKNWLFHGKRKLAVVISESSVRSDLLFDDEDGITCLTNAKFLENLALMGYEQTSVPQDLRADEAAIWRGDSVERAITTGLEWDTVSSPRTKTSHRVIIEDKGSGEKDGSTADQFSTARPDVSAATPTTTTIFDDDEDLTIAQTLVKMKSEKAKEKGVVLKDVEDNSRPVKSITTLQPLPTIDPKDKGKGILVEEPEKPEKVKRRDKGLAQIESDAKLAQRLYEEELAEVEKRQKERAKQEEASIAALYDDKQKPSKNPKVIKEQESTKSDKEAAEYYEQEKEELRMWLIVVPDEEETMDPEILSTKYPIVDWESQNLGREIHVYKIIRADGNTSYHKTFFSMLRKFDRQDLVDLHRLVMKRFEDNAPEGYNLFLWGDLKIMFEPNVKDVVWSN</sequence>
<proteinExistence type="predicted"/>
<evidence type="ECO:0000256" key="1">
    <source>
        <dbReference type="SAM" id="MobiDB-lite"/>
    </source>
</evidence>
<evidence type="ECO:0000313" key="2">
    <source>
        <dbReference type="EMBL" id="GJT15951.1"/>
    </source>
</evidence>
<protein>
    <submittedName>
        <fullName evidence="2">Uncharacterized protein</fullName>
    </submittedName>
</protein>
<feature type="compositionally biased region" description="Basic and acidic residues" evidence="1">
    <location>
        <begin position="264"/>
        <end position="276"/>
    </location>
</feature>
<reference evidence="2" key="2">
    <citation type="submission" date="2022-01" db="EMBL/GenBank/DDBJ databases">
        <authorList>
            <person name="Yamashiro T."/>
            <person name="Shiraishi A."/>
            <person name="Satake H."/>
            <person name="Nakayama K."/>
        </authorList>
    </citation>
    <scope>NUCLEOTIDE SEQUENCE</scope>
</reference>
<evidence type="ECO:0000313" key="3">
    <source>
        <dbReference type="Proteomes" id="UP001151760"/>
    </source>
</evidence>
<keyword evidence="3" id="KW-1185">Reference proteome</keyword>
<feature type="region of interest" description="Disordered" evidence="1">
    <location>
        <begin position="104"/>
        <end position="126"/>
    </location>
</feature>
<accession>A0ABQ5BM81</accession>